<dbReference type="AlphaFoldDB" id="A0A418B801"/>
<evidence type="ECO:0000313" key="3">
    <source>
        <dbReference type="EMBL" id="RHY34287.1"/>
    </source>
</evidence>
<keyword evidence="4" id="KW-1185">Reference proteome</keyword>
<dbReference type="PANTHER" id="PTHR22106">
    <property type="entry name" value="COILED-COIL DOMAIN-CONTAINING PROTEIN 78"/>
    <property type="match status" value="1"/>
</dbReference>
<accession>A0A418B801</accession>
<dbReference type="Pfam" id="PF14739">
    <property type="entry name" value="DUF4472"/>
    <property type="match status" value="1"/>
</dbReference>
<evidence type="ECO:0000256" key="1">
    <source>
        <dbReference type="SAM" id="Coils"/>
    </source>
</evidence>
<dbReference type="GO" id="GO:0005737">
    <property type="term" value="C:cytoplasm"/>
    <property type="evidence" value="ECO:0007669"/>
    <property type="project" value="TreeGrafter"/>
</dbReference>
<protein>
    <recommendedName>
        <fullName evidence="2">DUF4472 domain-containing protein</fullName>
    </recommendedName>
</protein>
<dbReference type="PANTHER" id="PTHR22106:SF5">
    <property type="entry name" value="COILED-COIL DOMAIN-CONTAINING PROTEIN 78"/>
    <property type="match status" value="1"/>
</dbReference>
<dbReference type="EMBL" id="QUSY01000036">
    <property type="protein sequence ID" value="RHY34287.1"/>
    <property type="molecule type" value="Genomic_DNA"/>
</dbReference>
<gene>
    <name evidence="3" type="ORF">DYB32_001047</name>
</gene>
<proteinExistence type="predicted"/>
<evidence type="ECO:0000313" key="4">
    <source>
        <dbReference type="Proteomes" id="UP000285060"/>
    </source>
</evidence>
<feature type="coiled-coil region" evidence="1">
    <location>
        <begin position="288"/>
        <end position="405"/>
    </location>
</feature>
<feature type="domain" description="DUF4472" evidence="2">
    <location>
        <begin position="60"/>
        <end position="165"/>
    </location>
</feature>
<organism evidence="3 4">
    <name type="scientific">Aphanomyces invadans</name>
    <dbReference type="NCBI Taxonomy" id="157072"/>
    <lineage>
        <taxon>Eukaryota</taxon>
        <taxon>Sar</taxon>
        <taxon>Stramenopiles</taxon>
        <taxon>Oomycota</taxon>
        <taxon>Saprolegniomycetes</taxon>
        <taxon>Saprolegniales</taxon>
        <taxon>Verrucalvaceae</taxon>
        <taxon>Aphanomyces</taxon>
    </lineage>
</organism>
<dbReference type="InterPro" id="IPR039873">
    <property type="entry name" value="CCDC78"/>
</dbReference>
<evidence type="ECO:0000259" key="2">
    <source>
        <dbReference type="Pfam" id="PF14739"/>
    </source>
</evidence>
<keyword evidence="1" id="KW-0175">Coiled coil</keyword>
<dbReference type="InterPro" id="IPR029329">
    <property type="entry name" value="DUF4472"/>
</dbReference>
<comment type="caution">
    <text evidence="3">The sequence shown here is derived from an EMBL/GenBank/DDBJ whole genome shotgun (WGS) entry which is preliminary data.</text>
</comment>
<name>A0A418B801_9STRA</name>
<sequence length="430" mass="48434">MALVQKTHDLEGKLMQDSIEKSKLKDVIDAHVKSLAEYRTKVAGLVEIEVGLRKQLLDREREKLSLSKALVDCQLEHSTVLEALEKDKFDVTTKLLNAENDLLELQMREEHHDTQLRAAQDAATAAVADKKELAIEFVALKANFVAVNKSLQAQSAKAQQLSVELLTLVNQKAKLAALKSILLDVEAHQVQFEKTAQQQAQAQHAQVLAFKQEAEEEMARRQTCSDLPEDLDAWSREAAAESHASDVERRRVAAKVDACTQELRLQVEKNLQAAETFKGILSGKERDLAAVRSQLDAALAARDQLQQQNDRLVQDKSNDKTKDEMKRMQDVLVAQLQELKMQLQPLKQDGKATPTGMDDAHELRAQVRKLEDKLRSAQTTHMQAVEATERRCAELTTKAIMLEEEVLGLKNLLKTTTKKHRERVLELTRE</sequence>
<dbReference type="VEuPathDB" id="FungiDB:H310_02882"/>
<dbReference type="Proteomes" id="UP000285060">
    <property type="component" value="Unassembled WGS sequence"/>
</dbReference>
<reference evidence="3 4" key="1">
    <citation type="submission" date="2018-08" db="EMBL/GenBank/DDBJ databases">
        <title>Aphanomyces genome sequencing and annotation.</title>
        <authorList>
            <person name="Minardi D."/>
            <person name="Oidtmann B."/>
            <person name="Van Der Giezen M."/>
            <person name="Studholme D.J."/>
        </authorList>
    </citation>
    <scope>NUCLEOTIDE SEQUENCE [LARGE SCALE GENOMIC DNA]</scope>
    <source>
        <strain evidence="3 4">NJM0002</strain>
    </source>
</reference>